<gene>
    <name evidence="1" type="ORF">PHAECO_LOCUS13073</name>
</gene>
<dbReference type="AlphaFoldDB" id="A0A9P0DRK5"/>
<sequence>MDYQLQLIEWGFCEYVSAFEEEGIDDSSFALLDDETIRNIFEKAGPRLLFTKLFNDLKSSNKENTRENVSNNSGLIMVDTSQDASIDPSIASSIISTPSSSYIFEPDEEMRSLLFEKSGMEIEEIPNDKRKGEDMNLSRHKKVQRTSQSIFPQGLVTLLEKYTDGKIVILNKKKLNNDHRQKLCKVIVNELISLFGPDLRAHQFVQVCEEIERVFENELTETYYIPYSAGGEKSKKGSGPKGKLWCRYVNVRAALRLANAQKKPLEIEKRMSPEENIENMKQLDFLKVGVEPYTKILSAWEDTHKLRRKLYQNTELSKIFNDFPCLRMNSGIELIETDFNNRFPDKIDRIYSEFPKVAQAILKEAAERKIEIDSRKDESTEALLILPFLFSPITLKKTERALHGNPLDLKFRRVFFYMSRLVISNCVLLSLIKNYDELEERITTRRTKLRSYGMTMQPFAVIVNETKNFYIVIDDVKYKLESAIRTLELLFKFFHALDVEYPTECEHVWLFIQDLVFSMKSTKKCPSTVTLISDLAYHLSMK</sequence>
<reference evidence="1" key="1">
    <citation type="submission" date="2022-01" db="EMBL/GenBank/DDBJ databases">
        <authorList>
            <person name="King R."/>
        </authorList>
    </citation>
    <scope>NUCLEOTIDE SEQUENCE</scope>
</reference>
<dbReference type="CDD" id="cd09487">
    <property type="entry name" value="SAM_superfamily"/>
    <property type="match status" value="1"/>
</dbReference>
<proteinExistence type="predicted"/>
<evidence type="ECO:0008006" key="3">
    <source>
        <dbReference type="Google" id="ProtNLM"/>
    </source>
</evidence>
<reference evidence="1" key="2">
    <citation type="submission" date="2022-10" db="EMBL/GenBank/DDBJ databases">
        <authorList>
            <consortium name="ENA_rothamsted_submissions"/>
            <consortium name="culmorum"/>
            <person name="King R."/>
        </authorList>
    </citation>
    <scope>NUCLEOTIDE SEQUENCE</scope>
</reference>
<protein>
    <recommendedName>
        <fullName evidence="3">SAM domain-containing protein</fullName>
    </recommendedName>
</protein>
<dbReference type="InterPro" id="IPR013761">
    <property type="entry name" value="SAM/pointed_sf"/>
</dbReference>
<organism evidence="1 2">
    <name type="scientific">Phaedon cochleariae</name>
    <name type="common">Mustard beetle</name>
    <dbReference type="NCBI Taxonomy" id="80249"/>
    <lineage>
        <taxon>Eukaryota</taxon>
        <taxon>Metazoa</taxon>
        <taxon>Ecdysozoa</taxon>
        <taxon>Arthropoda</taxon>
        <taxon>Hexapoda</taxon>
        <taxon>Insecta</taxon>
        <taxon>Pterygota</taxon>
        <taxon>Neoptera</taxon>
        <taxon>Endopterygota</taxon>
        <taxon>Coleoptera</taxon>
        <taxon>Polyphaga</taxon>
        <taxon>Cucujiformia</taxon>
        <taxon>Chrysomeloidea</taxon>
        <taxon>Chrysomelidae</taxon>
        <taxon>Chrysomelinae</taxon>
        <taxon>Chrysomelini</taxon>
        <taxon>Phaedon</taxon>
    </lineage>
</organism>
<dbReference type="OrthoDB" id="6819336at2759"/>
<name>A0A9P0DRK5_PHACE</name>
<dbReference type="Gene3D" id="1.10.150.50">
    <property type="entry name" value="Transcription Factor, Ets-1"/>
    <property type="match status" value="1"/>
</dbReference>
<evidence type="ECO:0000313" key="2">
    <source>
        <dbReference type="Proteomes" id="UP001153737"/>
    </source>
</evidence>
<keyword evidence="2" id="KW-1185">Reference proteome</keyword>
<dbReference type="Proteomes" id="UP001153737">
    <property type="component" value="Chromosome 9"/>
</dbReference>
<dbReference type="EMBL" id="OU896715">
    <property type="protein sequence ID" value="CAH1184018.1"/>
    <property type="molecule type" value="Genomic_DNA"/>
</dbReference>
<accession>A0A9P0DRK5</accession>
<evidence type="ECO:0000313" key="1">
    <source>
        <dbReference type="EMBL" id="CAH1184018.1"/>
    </source>
</evidence>